<proteinExistence type="predicted"/>
<dbReference type="SFLD" id="SFLDG01018">
    <property type="entry name" value="Squalene/Phytoene_Synthase_Lik"/>
    <property type="match status" value="1"/>
</dbReference>
<dbReference type="SUPFAM" id="SSF48576">
    <property type="entry name" value="Terpenoid synthases"/>
    <property type="match status" value="1"/>
</dbReference>
<dbReference type="PANTHER" id="PTHR31480">
    <property type="entry name" value="BIFUNCTIONAL LYCOPENE CYCLASE/PHYTOENE SYNTHASE"/>
    <property type="match status" value="1"/>
</dbReference>
<dbReference type="InterPro" id="IPR008949">
    <property type="entry name" value="Isoprenoid_synthase_dom_sf"/>
</dbReference>
<protein>
    <submittedName>
        <fullName evidence="1">Phytoene synthase</fullName>
    </submittedName>
</protein>
<dbReference type="Pfam" id="PF00494">
    <property type="entry name" value="SQS_PSY"/>
    <property type="match status" value="1"/>
</dbReference>
<dbReference type="RefSeq" id="WP_116519423.1">
    <property type="nucleotide sequence ID" value="NZ_JACCEX010000003.1"/>
</dbReference>
<dbReference type="EMBL" id="QEKO01000008">
    <property type="protein sequence ID" value="PVY60566.1"/>
    <property type="molecule type" value="Genomic_DNA"/>
</dbReference>
<dbReference type="AlphaFoldDB" id="A0A2U1CI17"/>
<dbReference type="InterPro" id="IPR017827">
    <property type="entry name" value="HSQ_synthase_HpnC"/>
</dbReference>
<sequence>MSTPDVKQREHYENFPVASLLLPRRLRAPVSHIYHFARSADDIADEGDDAPAARLEKLGAYRRALLAMHEGQPGMPAHDPLHEVFGPLAHTVHAWRLPLQPFLDLLSAFEQDVTTHRYADDGALLDYCSRSANPVGRLMLHLYDACTPENLRRSDAVCTGLQLVNFWQDVAIDWRKARVYLPQDKLARHGVDESQIAAGRCDAAWQSLMREQCAQASGLLQQGMPLARRLPGRIGLELRMVVLGGLRILERLEPLHYDVFQNRPTLRKRDWLLLSWRTLRDVAYPYPYPASTTQ</sequence>
<dbReference type="Gene3D" id="1.10.600.10">
    <property type="entry name" value="Farnesyl Diphosphate Synthase"/>
    <property type="match status" value="1"/>
</dbReference>
<comment type="caution">
    <text evidence="1">The sequence shown here is derived from an EMBL/GenBank/DDBJ whole genome shotgun (WGS) entry which is preliminary data.</text>
</comment>
<accession>A0A2U1CI17</accession>
<dbReference type="NCBIfam" id="TIGR03464">
    <property type="entry name" value="HpnC"/>
    <property type="match status" value="1"/>
</dbReference>
<gene>
    <name evidence="1" type="ORF">C7440_3603</name>
</gene>
<organism evidence="1 2">
    <name type="scientific">Pusillimonas noertemannii</name>
    <dbReference type="NCBI Taxonomy" id="305977"/>
    <lineage>
        <taxon>Bacteria</taxon>
        <taxon>Pseudomonadati</taxon>
        <taxon>Pseudomonadota</taxon>
        <taxon>Betaproteobacteria</taxon>
        <taxon>Burkholderiales</taxon>
        <taxon>Alcaligenaceae</taxon>
        <taxon>Pusillimonas</taxon>
    </lineage>
</organism>
<dbReference type="GO" id="GO:0004311">
    <property type="term" value="F:geranylgeranyl diphosphate synthase activity"/>
    <property type="evidence" value="ECO:0007669"/>
    <property type="project" value="InterPro"/>
</dbReference>
<evidence type="ECO:0000313" key="2">
    <source>
        <dbReference type="Proteomes" id="UP000246145"/>
    </source>
</evidence>
<dbReference type="InterPro" id="IPR033904">
    <property type="entry name" value="Trans_IPPS_HH"/>
</dbReference>
<keyword evidence="2" id="KW-1185">Reference proteome</keyword>
<dbReference type="SFLD" id="SFLDG01212">
    <property type="entry name" value="Phytoene_synthase_like"/>
    <property type="match status" value="1"/>
</dbReference>
<dbReference type="InterPro" id="IPR044843">
    <property type="entry name" value="Trans_IPPS_bact-type"/>
</dbReference>
<dbReference type="GO" id="GO:0016114">
    <property type="term" value="P:terpenoid biosynthetic process"/>
    <property type="evidence" value="ECO:0007669"/>
    <property type="project" value="UniProtKB-ARBA"/>
</dbReference>
<dbReference type="CDD" id="cd00683">
    <property type="entry name" value="Trans_IPPS_HH"/>
    <property type="match status" value="1"/>
</dbReference>
<reference evidence="1 2" key="1">
    <citation type="submission" date="2018-04" db="EMBL/GenBank/DDBJ databases">
        <title>Genomic Encyclopedia of Type Strains, Phase IV (KMG-IV): sequencing the most valuable type-strain genomes for metagenomic binning, comparative biology and taxonomic classification.</title>
        <authorList>
            <person name="Goeker M."/>
        </authorList>
    </citation>
    <scope>NUCLEOTIDE SEQUENCE [LARGE SCALE GENOMIC DNA]</scope>
    <source>
        <strain evidence="1 2">DSM 10065</strain>
    </source>
</reference>
<dbReference type="InterPro" id="IPR002060">
    <property type="entry name" value="Squ/phyt_synthse"/>
</dbReference>
<dbReference type="Proteomes" id="UP000246145">
    <property type="component" value="Unassembled WGS sequence"/>
</dbReference>
<name>A0A2U1CI17_9BURK</name>
<dbReference type="SFLD" id="SFLDS00005">
    <property type="entry name" value="Isoprenoid_Synthase_Type_I"/>
    <property type="match status" value="1"/>
</dbReference>
<dbReference type="OrthoDB" id="9807580at2"/>
<dbReference type="STRING" id="1231391.GCA_000308195_01927"/>
<evidence type="ECO:0000313" key="1">
    <source>
        <dbReference type="EMBL" id="PVY60566.1"/>
    </source>
</evidence>
<dbReference type="GO" id="GO:0051996">
    <property type="term" value="F:squalene synthase [NAD(P)H] activity"/>
    <property type="evidence" value="ECO:0007669"/>
    <property type="project" value="InterPro"/>
</dbReference>